<comment type="caution">
    <text evidence="1">The sequence shown here is derived from an EMBL/GenBank/DDBJ whole genome shotgun (WGS) entry which is preliminary data.</text>
</comment>
<protein>
    <submittedName>
        <fullName evidence="1">Uncharacterized protein</fullName>
    </submittedName>
</protein>
<dbReference type="Proteomes" id="UP000220353">
    <property type="component" value="Unassembled WGS sequence"/>
</dbReference>
<evidence type="ECO:0000313" key="2">
    <source>
        <dbReference type="Proteomes" id="UP000220353"/>
    </source>
</evidence>
<sequence length="103" mass="11858">MKCCIFLSLNRLRFKETCSRRRRFSGPALPKELSSSVRGSSICAQLRTSSSTDCMFRRHAASDQSEELPALRETYSEAYLHPTPTMALPPILIAFGRRYWRKK</sequence>
<dbReference type="EMBL" id="NWTC01000032">
    <property type="protein sequence ID" value="PDT44470.1"/>
    <property type="molecule type" value="Genomic_DNA"/>
</dbReference>
<gene>
    <name evidence="1" type="ORF">CO661_29105</name>
</gene>
<name>A0A2A6LQA0_RHIFR</name>
<evidence type="ECO:0000313" key="1">
    <source>
        <dbReference type="EMBL" id="PDT44470.1"/>
    </source>
</evidence>
<accession>A0A2A6LQA0</accession>
<proteinExistence type="predicted"/>
<organism evidence="1 2">
    <name type="scientific">Rhizobium fredii</name>
    <name type="common">Sinorhizobium fredii</name>
    <dbReference type="NCBI Taxonomy" id="380"/>
    <lineage>
        <taxon>Bacteria</taxon>
        <taxon>Pseudomonadati</taxon>
        <taxon>Pseudomonadota</taxon>
        <taxon>Alphaproteobacteria</taxon>
        <taxon>Hyphomicrobiales</taxon>
        <taxon>Rhizobiaceae</taxon>
        <taxon>Sinorhizobium/Ensifer group</taxon>
        <taxon>Sinorhizobium</taxon>
    </lineage>
</organism>
<reference evidence="1 2" key="1">
    <citation type="submission" date="2017-09" db="EMBL/GenBank/DDBJ databases">
        <title>Comparative genomics of rhizobia isolated from Phaseolus vulgaris in China.</title>
        <authorList>
            <person name="Tong W."/>
        </authorList>
    </citation>
    <scope>NUCLEOTIDE SEQUENCE [LARGE SCALE GENOMIC DNA]</scope>
    <source>
        <strain evidence="1 2">PCH1</strain>
    </source>
</reference>
<dbReference type="AlphaFoldDB" id="A0A2A6LQA0"/>